<dbReference type="EMBL" id="NIDN02000014">
    <property type="protein sequence ID" value="RLM00577.1"/>
    <property type="molecule type" value="Genomic_DNA"/>
</dbReference>
<sequence>MSNASYPKDESWILIPKKQGLAMYVSWRQAKVKRREKYFLVNCYWSADEEFTGTVPLWVADVYFEEHFAEEHNLLKGITRPKDHIYKFDQGECLPQSIQDFLDSAENTTFRWVVYHPATWEPKQADFCQGAFTTIAADLATNTAKALTTHGLKVADPSGIVNAGVARLIGWEKVRDELRSQMNTLGHPLRKFGQTGLSEAQEKQMKLDKEEYKSAYDLSKGVVDGHADTKYLGDAEREVLAHVMVTLNLGLQGVAEEGRPHTMPQFVVKPSPFHTSTPPPVNAKPAQQTSLVGVDVMFKQDKVPGHSDAIYDPVPKADQLLSVEFLEVAPTPILSDRFFFAFLRGYLPESKKKELALPDEGLVDATLSVSGSVVYADGSYDDDDRAVTLPFKTATLNDWAHLTIRGACGTQVDYLRSSGRSDILLDFQIPSMFVKSGMWTFKVDARLGDKDNTCLFAMSVTQWLDGGL</sequence>
<proteinExistence type="predicted"/>
<name>A0A3R7IJM3_9EURO</name>
<evidence type="ECO:0000313" key="2">
    <source>
        <dbReference type="Proteomes" id="UP000215289"/>
    </source>
</evidence>
<accession>A0A3R7IJM3</accession>
<keyword evidence="2" id="KW-1185">Reference proteome</keyword>
<comment type="caution">
    <text evidence="1">The sequence shown here is derived from an EMBL/GenBank/DDBJ whole genome shotgun (WGS) entry which is preliminary data.</text>
</comment>
<dbReference type="AlphaFoldDB" id="A0A3R7IJM3"/>
<protein>
    <submittedName>
        <fullName evidence="1">Uncharacterized protein</fullName>
    </submittedName>
</protein>
<dbReference type="OrthoDB" id="5422698at2759"/>
<organism evidence="1 2">
    <name type="scientific">Aspergillus turcosus</name>
    <dbReference type="NCBI Taxonomy" id="1245748"/>
    <lineage>
        <taxon>Eukaryota</taxon>
        <taxon>Fungi</taxon>
        <taxon>Dikarya</taxon>
        <taxon>Ascomycota</taxon>
        <taxon>Pezizomycotina</taxon>
        <taxon>Eurotiomycetes</taxon>
        <taxon>Eurotiomycetidae</taxon>
        <taxon>Eurotiales</taxon>
        <taxon>Aspergillaceae</taxon>
        <taxon>Aspergillus</taxon>
        <taxon>Aspergillus subgen. Fumigati</taxon>
    </lineage>
</organism>
<reference evidence="1 2" key="1">
    <citation type="submission" date="2018-08" db="EMBL/GenBank/DDBJ databases">
        <title>Draft genome sequences of two Aspergillus turcosus clinical strains isolated from bronchoalveolar lavage fluid: one azole-susceptible and the other azole-resistant.</title>
        <authorList>
            <person name="Parent-Michaud M."/>
            <person name="Dufresne P.J."/>
            <person name="Fournier E."/>
            <person name="Martineau C."/>
            <person name="Moreira S."/>
            <person name="Perkins V."/>
            <person name="De Repentigny L."/>
            <person name="Dufresne S.F."/>
        </authorList>
    </citation>
    <scope>NUCLEOTIDE SEQUENCE [LARGE SCALE GENOMIC DNA]</scope>
    <source>
        <strain evidence="1">HMR AF 1038</strain>
    </source>
</reference>
<evidence type="ECO:0000313" key="1">
    <source>
        <dbReference type="EMBL" id="RLM00577.1"/>
    </source>
</evidence>
<dbReference type="Proteomes" id="UP000215289">
    <property type="component" value="Unassembled WGS sequence"/>
</dbReference>
<gene>
    <name evidence="1" type="ORF">CFD26_108589</name>
</gene>